<name>A0A8H6XVJ7_9AGAR</name>
<organism evidence="2 3">
    <name type="scientific">Mycena venus</name>
    <dbReference type="NCBI Taxonomy" id="2733690"/>
    <lineage>
        <taxon>Eukaryota</taxon>
        <taxon>Fungi</taxon>
        <taxon>Dikarya</taxon>
        <taxon>Basidiomycota</taxon>
        <taxon>Agaricomycotina</taxon>
        <taxon>Agaricomycetes</taxon>
        <taxon>Agaricomycetidae</taxon>
        <taxon>Agaricales</taxon>
        <taxon>Marasmiineae</taxon>
        <taxon>Mycenaceae</taxon>
        <taxon>Mycena</taxon>
    </lineage>
</organism>
<sequence length="259" mass="25400">MYSKVVAGTIVLVAVAPSAFSAPVPGPAAEVHPELDARLTIPSGTIASLGKSLGKGLLTGGAVSGLLGLLGGDDNSSATRRDLEGRGALGTALGKLVGVGETSLKDAIKNAVIGGVASGVAVEGVNAVAGNQRRTSFPAGAVEGAAKAAEKGIGSVIGDGLADGVGSAVGGLAIGGILGKLFGGNSTKRDLEDFSDDEVNTLLEYVNEIQNSKRSLGSSIGKGLAGTAAGLAATDLTETAIEKIKGILGDREISLNDLD</sequence>
<accession>A0A8H6XVJ7</accession>
<keyword evidence="3" id="KW-1185">Reference proteome</keyword>
<reference evidence="2" key="1">
    <citation type="submission" date="2020-05" db="EMBL/GenBank/DDBJ databases">
        <title>Mycena genomes resolve the evolution of fungal bioluminescence.</title>
        <authorList>
            <person name="Tsai I.J."/>
        </authorList>
    </citation>
    <scope>NUCLEOTIDE SEQUENCE</scope>
    <source>
        <strain evidence="2">CCC161011</strain>
    </source>
</reference>
<dbReference type="OrthoDB" id="3053368at2759"/>
<gene>
    <name evidence="2" type="ORF">MVEN_01420000</name>
</gene>
<feature type="signal peptide" evidence="1">
    <location>
        <begin position="1"/>
        <end position="21"/>
    </location>
</feature>
<keyword evidence="1" id="KW-0732">Signal</keyword>
<protein>
    <submittedName>
        <fullName evidence="2">Uncharacterized protein</fullName>
    </submittedName>
</protein>
<evidence type="ECO:0000313" key="3">
    <source>
        <dbReference type="Proteomes" id="UP000620124"/>
    </source>
</evidence>
<dbReference type="Proteomes" id="UP000620124">
    <property type="component" value="Unassembled WGS sequence"/>
</dbReference>
<comment type="caution">
    <text evidence="2">The sequence shown here is derived from an EMBL/GenBank/DDBJ whole genome shotgun (WGS) entry which is preliminary data.</text>
</comment>
<feature type="chain" id="PRO_5034841427" evidence="1">
    <location>
        <begin position="22"/>
        <end position="259"/>
    </location>
</feature>
<dbReference type="EMBL" id="JACAZI010000011">
    <property type="protein sequence ID" value="KAF7348990.1"/>
    <property type="molecule type" value="Genomic_DNA"/>
</dbReference>
<dbReference type="AlphaFoldDB" id="A0A8H6XVJ7"/>
<proteinExistence type="predicted"/>
<evidence type="ECO:0000256" key="1">
    <source>
        <dbReference type="SAM" id="SignalP"/>
    </source>
</evidence>
<evidence type="ECO:0000313" key="2">
    <source>
        <dbReference type="EMBL" id="KAF7348990.1"/>
    </source>
</evidence>